<dbReference type="Proteomes" id="UP000078541">
    <property type="component" value="Unassembled WGS sequence"/>
</dbReference>
<proteinExistence type="inferred from homology"/>
<dbReference type="InterPro" id="IPR043504">
    <property type="entry name" value="Peptidase_S1_PA_chymotrypsin"/>
</dbReference>
<sequence length="239" mass="27897">YYSHDSADIVVDVGNNELYIPENRYIAYSLIIHPHYNKTQNINDIGLINLTKEIGFNKYIKSIDLISYDENFEGHVFITAHWRKFWSFNLEHLQKINVTGFSQTSCGNTYLNITNKHICTIQMSQDTCDEKFGRPLTYKGNLVGILGNMLSFGKWPCVVSTLPDVFTKVYYYRQWINDTINADSKIYHYSQSIDNSINVGINEQFNFFGPIFIFRSYIQDRLKYSLKKSRINQRTTLAS</sequence>
<gene>
    <name evidence="4" type="ORF">ALC56_02171</name>
</gene>
<dbReference type="AlphaFoldDB" id="A0A195FS82"/>
<keyword evidence="1" id="KW-1015">Disulfide bond</keyword>
<dbReference type="GO" id="GO:0006508">
    <property type="term" value="P:proteolysis"/>
    <property type="evidence" value="ECO:0007669"/>
    <property type="project" value="InterPro"/>
</dbReference>
<evidence type="ECO:0000256" key="1">
    <source>
        <dbReference type="ARBA" id="ARBA00023157"/>
    </source>
</evidence>
<dbReference type="EMBL" id="KQ981280">
    <property type="protein sequence ID" value="KYN43445.1"/>
    <property type="molecule type" value="Genomic_DNA"/>
</dbReference>
<reference evidence="4 5" key="1">
    <citation type="submission" date="2016-03" db="EMBL/GenBank/DDBJ databases">
        <title>Trachymyrmex septentrionalis WGS genome.</title>
        <authorList>
            <person name="Nygaard S."/>
            <person name="Hu H."/>
            <person name="Boomsma J."/>
            <person name="Zhang G."/>
        </authorList>
    </citation>
    <scope>NUCLEOTIDE SEQUENCE [LARGE SCALE GENOMIC DNA]</scope>
    <source>
        <strain evidence="4">Tsep2-gDNA-1</strain>
        <tissue evidence="4">Whole body</tissue>
    </source>
</reference>
<dbReference type="Gene3D" id="2.40.10.10">
    <property type="entry name" value="Trypsin-like serine proteases"/>
    <property type="match status" value="2"/>
</dbReference>
<evidence type="ECO:0000313" key="4">
    <source>
        <dbReference type="EMBL" id="KYN43445.1"/>
    </source>
</evidence>
<organism evidence="4 5">
    <name type="scientific">Trachymyrmex septentrionalis</name>
    <dbReference type="NCBI Taxonomy" id="34720"/>
    <lineage>
        <taxon>Eukaryota</taxon>
        <taxon>Metazoa</taxon>
        <taxon>Ecdysozoa</taxon>
        <taxon>Arthropoda</taxon>
        <taxon>Hexapoda</taxon>
        <taxon>Insecta</taxon>
        <taxon>Pterygota</taxon>
        <taxon>Neoptera</taxon>
        <taxon>Endopterygota</taxon>
        <taxon>Hymenoptera</taxon>
        <taxon>Apocrita</taxon>
        <taxon>Aculeata</taxon>
        <taxon>Formicoidea</taxon>
        <taxon>Formicidae</taxon>
        <taxon>Myrmicinae</taxon>
        <taxon>Trachymyrmex</taxon>
    </lineage>
</organism>
<feature type="domain" description="Peptidase S1" evidence="3">
    <location>
        <begin position="1"/>
        <end position="181"/>
    </location>
</feature>
<dbReference type="InterPro" id="IPR001254">
    <property type="entry name" value="Trypsin_dom"/>
</dbReference>
<dbReference type="InterPro" id="IPR009003">
    <property type="entry name" value="Peptidase_S1_PA"/>
</dbReference>
<dbReference type="SUPFAM" id="SSF50494">
    <property type="entry name" value="Trypsin-like serine proteases"/>
    <property type="match status" value="1"/>
</dbReference>
<protein>
    <submittedName>
        <fullName evidence="4">Chymotrypsin-2</fullName>
    </submittedName>
</protein>
<dbReference type="Pfam" id="PF00089">
    <property type="entry name" value="Trypsin"/>
    <property type="match status" value="1"/>
</dbReference>
<dbReference type="GO" id="GO:0004252">
    <property type="term" value="F:serine-type endopeptidase activity"/>
    <property type="evidence" value="ECO:0007669"/>
    <property type="project" value="InterPro"/>
</dbReference>
<evidence type="ECO:0000313" key="5">
    <source>
        <dbReference type="Proteomes" id="UP000078541"/>
    </source>
</evidence>
<keyword evidence="5" id="KW-1185">Reference proteome</keyword>
<comment type="similarity">
    <text evidence="2">Belongs to the peptidase S1 family. CLIP subfamily.</text>
</comment>
<dbReference type="InterPro" id="IPR051487">
    <property type="entry name" value="Ser/Thr_Proteases_Immune/Dev"/>
</dbReference>
<dbReference type="SMART" id="SM00020">
    <property type="entry name" value="Tryp_SPc"/>
    <property type="match status" value="1"/>
</dbReference>
<accession>A0A195FS82</accession>
<feature type="non-terminal residue" evidence="4">
    <location>
        <position position="1"/>
    </location>
</feature>
<dbReference type="STRING" id="34720.A0A195FS82"/>
<name>A0A195FS82_9HYME</name>
<evidence type="ECO:0000259" key="3">
    <source>
        <dbReference type="PROSITE" id="PS50240"/>
    </source>
</evidence>
<dbReference type="PANTHER" id="PTHR24256">
    <property type="entry name" value="TRYPTASE-RELATED"/>
    <property type="match status" value="1"/>
</dbReference>
<dbReference type="PROSITE" id="PS50240">
    <property type="entry name" value="TRYPSIN_DOM"/>
    <property type="match status" value="1"/>
</dbReference>
<evidence type="ECO:0000256" key="2">
    <source>
        <dbReference type="ARBA" id="ARBA00024195"/>
    </source>
</evidence>